<dbReference type="PANTHER" id="PTHR47271">
    <property type="entry name" value="ARGININE DEIMINASE"/>
    <property type="match status" value="1"/>
</dbReference>
<dbReference type="GO" id="GO:0019546">
    <property type="term" value="P:L-arginine deiminase pathway"/>
    <property type="evidence" value="ECO:0007669"/>
    <property type="project" value="TreeGrafter"/>
</dbReference>
<protein>
    <submittedName>
        <fullName evidence="1">Arginine deiminase</fullName>
        <ecNumber evidence="1">3.5.3.6</ecNumber>
    </submittedName>
</protein>
<dbReference type="PANTHER" id="PTHR47271:SF2">
    <property type="entry name" value="ARGININE DEIMINASE"/>
    <property type="match status" value="1"/>
</dbReference>
<dbReference type="Proteomes" id="UP000295198">
    <property type="component" value="Unassembled WGS sequence"/>
</dbReference>
<dbReference type="Gene3D" id="3.75.10.10">
    <property type="entry name" value="L-arginine/glycine Amidinotransferase, Chain A"/>
    <property type="match status" value="1"/>
</dbReference>
<gene>
    <name evidence="1" type="ORF">EKO23_24910</name>
</gene>
<feature type="non-terminal residue" evidence="1">
    <location>
        <position position="123"/>
    </location>
</feature>
<organism evidence="1 2">
    <name type="scientific">Nocardioides guangzhouensis</name>
    <dbReference type="NCBI Taxonomy" id="2497878"/>
    <lineage>
        <taxon>Bacteria</taxon>
        <taxon>Bacillati</taxon>
        <taxon>Actinomycetota</taxon>
        <taxon>Actinomycetes</taxon>
        <taxon>Propionibacteriales</taxon>
        <taxon>Nocardioidaceae</taxon>
        <taxon>Nocardioides</taxon>
    </lineage>
</organism>
<reference evidence="1 2" key="1">
    <citation type="submission" date="2019-01" db="EMBL/GenBank/DDBJ databases">
        <title>Nocardioides guangzhouensis sp. nov., an actinobacterium isolated from soil.</title>
        <authorList>
            <person name="Fu Y."/>
            <person name="Cai Y."/>
            <person name="Lin Z."/>
            <person name="Chen P."/>
        </authorList>
    </citation>
    <scope>NUCLEOTIDE SEQUENCE [LARGE SCALE GENOMIC DNA]</scope>
    <source>
        <strain evidence="1 2">130</strain>
    </source>
</reference>
<name>A0A4Q4YWQ6_9ACTN</name>
<evidence type="ECO:0000313" key="2">
    <source>
        <dbReference type="Proteomes" id="UP000295198"/>
    </source>
</evidence>
<dbReference type="EC" id="3.5.3.6" evidence="1"/>
<dbReference type="SUPFAM" id="SSF55909">
    <property type="entry name" value="Pentein"/>
    <property type="match status" value="1"/>
</dbReference>
<accession>A0A4Q4YWQ6</accession>
<keyword evidence="1" id="KW-0378">Hydrolase</keyword>
<dbReference type="EMBL" id="SDKM01000154">
    <property type="protein sequence ID" value="RYP79540.1"/>
    <property type="molecule type" value="Genomic_DNA"/>
</dbReference>
<sequence length="123" mass="13543">SNHDDLLFDDVLWVERAQYEHDQFVARMRERGVEVFLLQTLLAEALAASDEGRQRLIEVAASEYTVGLSLVDEVRAALAAMKPDVLARHLIGGLTVAESGLDLAAYRSRSLPAAALDDESMFV</sequence>
<evidence type="ECO:0000313" key="1">
    <source>
        <dbReference type="EMBL" id="RYP79540.1"/>
    </source>
</evidence>
<dbReference type="Pfam" id="PF02274">
    <property type="entry name" value="ADI"/>
    <property type="match status" value="1"/>
</dbReference>
<proteinExistence type="predicted"/>
<dbReference type="GO" id="GO:0016990">
    <property type="term" value="F:arginine deiminase activity"/>
    <property type="evidence" value="ECO:0007669"/>
    <property type="project" value="UniProtKB-EC"/>
</dbReference>
<feature type="non-terminal residue" evidence="1">
    <location>
        <position position="1"/>
    </location>
</feature>
<dbReference type="RefSeq" id="WP_246051307.1">
    <property type="nucleotide sequence ID" value="NZ_SDKM01000154.1"/>
</dbReference>
<keyword evidence="2" id="KW-1185">Reference proteome</keyword>
<dbReference type="AlphaFoldDB" id="A0A4Q4YWQ6"/>
<dbReference type="Gene3D" id="1.10.3930.10">
    <property type="entry name" value="Arginine deiminase"/>
    <property type="match status" value="1"/>
</dbReference>
<comment type="caution">
    <text evidence="1">The sequence shown here is derived from an EMBL/GenBank/DDBJ whole genome shotgun (WGS) entry which is preliminary data.</text>
</comment>